<feature type="compositionally biased region" description="Polar residues" evidence="1">
    <location>
        <begin position="1"/>
        <end position="13"/>
    </location>
</feature>
<proteinExistence type="predicted"/>
<accession>A0A8A1M4V9</accession>
<evidence type="ECO:0000313" key="3">
    <source>
        <dbReference type="Proteomes" id="UP000663671"/>
    </source>
</evidence>
<sequence>MAASITSPEASSSRSKHIPHPVAVSSPIMPERYASLLAPTSPNAPEHKGASQILLPSTMIQLCEDELAPKRHRAVAPETDTGMTEKGDDRQLQAASLLETAYGAALYSKSMSDKIMGRHAGNVKATHVIPSGVKGNELAYLFGDGEVAVEDRKNGELDAIRITLHAKIEEAMDARVIAIIPSLPVEKAQTPTQWRCVLTKESYRDRILSRDLAGHASRWNLKPTGKPFLLLPVHHDLSPSQDSGEHGWAEKIETSTAYDLWPLSGPGGYLERYTLQSIGRNISGFGLPASLYEGLMSKAESPAKDPDYDTVLSMRLREVLASGMKGLGIQNNEKFGNELRLVNGARELEEGSLFFVFIMILIMNNGGYGGWGSLKAQSMASEEYSHS</sequence>
<gene>
    <name evidence="2" type="ORF">I7I51_04579</name>
</gene>
<name>A0A8A1M4V9_AJECA</name>
<evidence type="ECO:0008006" key="4">
    <source>
        <dbReference type="Google" id="ProtNLM"/>
    </source>
</evidence>
<organism evidence="2 3">
    <name type="scientific">Ajellomyces capsulatus</name>
    <name type="common">Darling's disease fungus</name>
    <name type="synonym">Histoplasma capsulatum</name>
    <dbReference type="NCBI Taxonomy" id="5037"/>
    <lineage>
        <taxon>Eukaryota</taxon>
        <taxon>Fungi</taxon>
        <taxon>Dikarya</taxon>
        <taxon>Ascomycota</taxon>
        <taxon>Pezizomycotina</taxon>
        <taxon>Eurotiomycetes</taxon>
        <taxon>Eurotiomycetidae</taxon>
        <taxon>Onygenales</taxon>
        <taxon>Ajellomycetaceae</taxon>
        <taxon>Histoplasma</taxon>
    </lineage>
</organism>
<evidence type="ECO:0000256" key="1">
    <source>
        <dbReference type="SAM" id="MobiDB-lite"/>
    </source>
</evidence>
<dbReference type="Proteomes" id="UP000663671">
    <property type="component" value="Chromosome 4"/>
</dbReference>
<feature type="region of interest" description="Disordered" evidence="1">
    <location>
        <begin position="1"/>
        <end position="25"/>
    </location>
</feature>
<dbReference type="OrthoDB" id="5386595at2759"/>
<dbReference type="VEuPathDB" id="FungiDB:I7I51_04579"/>
<dbReference type="AlphaFoldDB" id="A0A8A1M4V9"/>
<reference evidence="2" key="1">
    <citation type="submission" date="2021-01" db="EMBL/GenBank/DDBJ databases">
        <title>Chromosome-level genome assembly of a human fungal pathogen reveals clustering of transcriptionally co-regulated genes.</title>
        <authorList>
            <person name="Voorhies M."/>
            <person name="Cohen S."/>
            <person name="Shea T.P."/>
            <person name="Petrus S."/>
            <person name="Munoz J.F."/>
            <person name="Poplawski S."/>
            <person name="Goldman W.E."/>
            <person name="Michael T."/>
            <person name="Cuomo C.A."/>
            <person name="Sil A."/>
            <person name="Beyhan S."/>
        </authorList>
    </citation>
    <scope>NUCLEOTIDE SEQUENCE</scope>
    <source>
        <strain evidence="2">WU24</strain>
    </source>
</reference>
<dbReference type="EMBL" id="CP069110">
    <property type="protein sequence ID" value="QSS59783.1"/>
    <property type="molecule type" value="Genomic_DNA"/>
</dbReference>
<evidence type="ECO:0000313" key="2">
    <source>
        <dbReference type="EMBL" id="QSS59783.1"/>
    </source>
</evidence>
<protein>
    <recommendedName>
        <fullName evidence="4">HNH nuclease domain-containing protein</fullName>
    </recommendedName>
</protein>